<keyword evidence="14" id="KW-0328">Glycosyltransferase</keyword>
<dbReference type="Pfam" id="PF00652">
    <property type="entry name" value="Ricin_B_lectin"/>
    <property type="match status" value="1"/>
</dbReference>
<accession>A0A811KV94</accession>
<gene>
    <name evidence="16" type="ORF">BOKJ2_LOCUS8348</name>
</gene>
<comment type="cofactor">
    <cofactor evidence="1 14">
        <name>Mn(2+)</name>
        <dbReference type="ChEBI" id="CHEBI:29035"/>
    </cofactor>
</comment>
<keyword evidence="5 14" id="KW-0812">Transmembrane</keyword>
<dbReference type="EC" id="2.4.1.-" evidence="14"/>
<sequence>MIRRKIGRYLPKKQLIFLFYCFFLLTLLFIYKVIVKEHDDNNNNVAQPFTLYDGLDPFQAYKKITTKKDWHDYEAMEMDKRRTGLGEHGQPIIYNDTPDEAKKRKDLYLVNGYDGYASDLIALDRSVYDNRHPGCKKVNYLSKLPTVTVIFPFHNEHNSTLLRSIYSIINRCPKDVMKEIVLVDDASTKPELKESFEEYLRTHGLSDIVKIVRTQKREGLIRARQFGARAATKEILVFLDAHSEANYNWLPPLIEPITLDYRTVVCPFVDIVDCDTYQYRSQDEGARGSFDWSFSYKRLPVTKEDQMHPTRPFNSPVMAGGYFAISAKWFWELGGYDEGLDIWGGEQYELSFKTWQCHGKMVDAPCSRVGHIYRCKYIPFPNPGVGDFISRNYKRVAEVWMDEYKEFLYKRRPEMRDTDPGDLTKQRAIRERLQCKSFDWYMKNVAFDQDLFYPNVEPPDSANGSLRNVEINKCVDTDFREQGKTFGLRKCMEVSTFMLGEQKLRMAFQLDIKVKNDKNLCFDVSQYTERAPVLLFGCHGTKGNQMFRYLITSRQIYHPLANMCLDADPRTDQVFMSKCVKTKRTQQWRWSYLDKELMEKRNQIPM</sequence>
<keyword evidence="9 14" id="KW-0333">Golgi apparatus</keyword>
<dbReference type="FunFam" id="3.90.550.10:FF:000029">
    <property type="entry name" value="Polypeptide N-acetylgalactosaminyltransferase"/>
    <property type="match status" value="1"/>
</dbReference>
<name>A0A811KV94_9BILA</name>
<keyword evidence="11 14" id="KW-1015">Disulfide bond</keyword>
<dbReference type="Proteomes" id="UP000783686">
    <property type="component" value="Unassembled WGS sequence"/>
</dbReference>
<dbReference type="EMBL" id="CAJFCW020000004">
    <property type="protein sequence ID" value="CAG9112403.1"/>
    <property type="molecule type" value="Genomic_DNA"/>
</dbReference>
<protein>
    <recommendedName>
        <fullName evidence="14">Polypeptide N-acetylgalactosaminyltransferase</fullName>
        <ecNumber evidence="14">2.4.1.-</ecNumber>
    </recommendedName>
    <alternativeName>
        <fullName evidence="14">Protein-UDP acetylgalactosaminyltransferase</fullName>
    </alternativeName>
</protein>
<keyword evidence="8 14" id="KW-1133">Transmembrane helix</keyword>
<comment type="caution">
    <text evidence="16">The sequence shown here is derived from an EMBL/GenBank/DDBJ whole genome shotgun (WGS) entry which is preliminary data.</text>
</comment>
<reference evidence="16" key="1">
    <citation type="submission" date="2020-09" db="EMBL/GenBank/DDBJ databases">
        <authorList>
            <person name="Kikuchi T."/>
        </authorList>
    </citation>
    <scope>NUCLEOTIDE SEQUENCE</scope>
    <source>
        <strain evidence="16">SH1</strain>
    </source>
</reference>
<keyword evidence="13 14" id="KW-0464">Manganese</keyword>
<dbReference type="Proteomes" id="UP000614601">
    <property type="component" value="Unassembled WGS sequence"/>
</dbReference>
<dbReference type="InterPro" id="IPR029044">
    <property type="entry name" value="Nucleotide-diphossugar_trans"/>
</dbReference>
<evidence type="ECO:0000313" key="17">
    <source>
        <dbReference type="Proteomes" id="UP000614601"/>
    </source>
</evidence>
<dbReference type="SUPFAM" id="SSF53448">
    <property type="entry name" value="Nucleotide-diphospho-sugar transferases"/>
    <property type="match status" value="1"/>
</dbReference>
<dbReference type="CDD" id="cd23439">
    <property type="entry name" value="beta-trefoil_Ricin_GALNT10-like"/>
    <property type="match status" value="1"/>
</dbReference>
<evidence type="ECO:0000256" key="10">
    <source>
        <dbReference type="ARBA" id="ARBA00023136"/>
    </source>
</evidence>
<evidence type="ECO:0000256" key="12">
    <source>
        <dbReference type="ARBA" id="ARBA00023180"/>
    </source>
</evidence>
<evidence type="ECO:0000256" key="3">
    <source>
        <dbReference type="ARBA" id="ARBA00004922"/>
    </source>
</evidence>
<dbReference type="InterPro" id="IPR001173">
    <property type="entry name" value="Glyco_trans_2-like"/>
</dbReference>
<evidence type="ECO:0000256" key="2">
    <source>
        <dbReference type="ARBA" id="ARBA00004323"/>
    </source>
</evidence>
<dbReference type="GO" id="GO:0004653">
    <property type="term" value="F:polypeptide N-acetylgalactosaminyltransferase activity"/>
    <property type="evidence" value="ECO:0007669"/>
    <property type="project" value="TreeGrafter"/>
</dbReference>
<evidence type="ECO:0000256" key="8">
    <source>
        <dbReference type="ARBA" id="ARBA00022989"/>
    </source>
</evidence>
<evidence type="ECO:0000313" key="16">
    <source>
        <dbReference type="EMBL" id="CAD5219246.1"/>
    </source>
</evidence>
<feature type="transmembrane region" description="Helical" evidence="14">
    <location>
        <begin position="15"/>
        <end position="34"/>
    </location>
</feature>
<dbReference type="EMBL" id="CAJFDH010000004">
    <property type="protein sequence ID" value="CAD5219246.1"/>
    <property type="molecule type" value="Genomic_DNA"/>
</dbReference>
<dbReference type="SUPFAM" id="SSF50370">
    <property type="entry name" value="Ricin B-like lectins"/>
    <property type="match status" value="1"/>
</dbReference>
<keyword evidence="10 14" id="KW-0472">Membrane</keyword>
<keyword evidence="17" id="KW-1185">Reference proteome</keyword>
<dbReference type="InterPro" id="IPR035992">
    <property type="entry name" value="Ricin_B-like_lectins"/>
</dbReference>
<dbReference type="PANTHER" id="PTHR11675">
    <property type="entry name" value="N-ACETYLGALACTOSAMINYLTRANSFERASE"/>
    <property type="match status" value="1"/>
</dbReference>
<keyword evidence="6 14" id="KW-0430">Lectin</keyword>
<evidence type="ECO:0000256" key="9">
    <source>
        <dbReference type="ARBA" id="ARBA00023034"/>
    </source>
</evidence>
<dbReference type="AlphaFoldDB" id="A0A811KV94"/>
<evidence type="ECO:0000256" key="13">
    <source>
        <dbReference type="ARBA" id="ARBA00023211"/>
    </source>
</evidence>
<comment type="pathway">
    <text evidence="3 14">Protein modification; protein glycosylation.</text>
</comment>
<evidence type="ECO:0000256" key="4">
    <source>
        <dbReference type="ARBA" id="ARBA00005680"/>
    </source>
</evidence>
<keyword evidence="14" id="KW-0808">Transferase</keyword>
<dbReference type="SMART" id="SM00458">
    <property type="entry name" value="RICIN"/>
    <property type="match status" value="1"/>
</dbReference>
<dbReference type="Pfam" id="PF00535">
    <property type="entry name" value="Glycos_transf_2"/>
    <property type="match status" value="1"/>
</dbReference>
<dbReference type="InterPro" id="IPR000772">
    <property type="entry name" value="Ricin_B_lectin"/>
</dbReference>
<evidence type="ECO:0000256" key="5">
    <source>
        <dbReference type="ARBA" id="ARBA00022692"/>
    </source>
</evidence>
<dbReference type="PROSITE" id="PS50231">
    <property type="entry name" value="RICIN_B_LECTIN"/>
    <property type="match status" value="1"/>
</dbReference>
<proteinExistence type="inferred from homology"/>
<evidence type="ECO:0000259" key="15">
    <source>
        <dbReference type="SMART" id="SM00458"/>
    </source>
</evidence>
<keyword evidence="12" id="KW-0325">Glycoprotein</keyword>
<dbReference type="OrthoDB" id="6159198at2759"/>
<dbReference type="Gene3D" id="3.90.550.10">
    <property type="entry name" value="Spore Coat Polysaccharide Biosynthesis Protein SpsA, Chain A"/>
    <property type="match status" value="1"/>
</dbReference>
<organism evidence="16 17">
    <name type="scientific">Bursaphelenchus okinawaensis</name>
    <dbReference type="NCBI Taxonomy" id="465554"/>
    <lineage>
        <taxon>Eukaryota</taxon>
        <taxon>Metazoa</taxon>
        <taxon>Ecdysozoa</taxon>
        <taxon>Nematoda</taxon>
        <taxon>Chromadorea</taxon>
        <taxon>Rhabditida</taxon>
        <taxon>Tylenchina</taxon>
        <taxon>Tylenchomorpha</taxon>
        <taxon>Aphelenchoidea</taxon>
        <taxon>Aphelenchoididae</taxon>
        <taxon>Bursaphelenchus</taxon>
    </lineage>
</organism>
<evidence type="ECO:0000256" key="1">
    <source>
        <dbReference type="ARBA" id="ARBA00001936"/>
    </source>
</evidence>
<evidence type="ECO:0000256" key="11">
    <source>
        <dbReference type="ARBA" id="ARBA00023157"/>
    </source>
</evidence>
<dbReference type="GO" id="GO:0030246">
    <property type="term" value="F:carbohydrate binding"/>
    <property type="evidence" value="ECO:0007669"/>
    <property type="project" value="UniProtKB-KW"/>
</dbReference>
<dbReference type="InterPro" id="IPR045885">
    <property type="entry name" value="GalNAc-T"/>
</dbReference>
<comment type="subcellular location">
    <subcellularLocation>
        <location evidence="2 14">Golgi apparatus membrane</location>
        <topology evidence="2 14">Single-pass type II membrane protein</topology>
    </subcellularLocation>
</comment>
<evidence type="ECO:0000256" key="6">
    <source>
        <dbReference type="ARBA" id="ARBA00022734"/>
    </source>
</evidence>
<feature type="domain" description="Ricin B lectin" evidence="15">
    <location>
        <begin position="460"/>
        <end position="591"/>
    </location>
</feature>
<dbReference type="CDD" id="cd02510">
    <property type="entry name" value="pp-GalNAc-T"/>
    <property type="match status" value="1"/>
</dbReference>
<dbReference type="Gene3D" id="2.80.10.50">
    <property type="match status" value="1"/>
</dbReference>
<evidence type="ECO:0000256" key="7">
    <source>
        <dbReference type="ARBA" id="ARBA00022968"/>
    </source>
</evidence>
<dbReference type="GO" id="GO:0000139">
    <property type="term" value="C:Golgi membrane"/>
    <property type="evidence" value="ECO:0007669"/>
    <property type="project" value="UniProtKB-SubCell"/>
</dbReference>
<comment type="similarity">
    <text evidence="4 14">Belongs to the glycosyltransferase 2 family. GalNAc-T subfamily.</text>
</comment>
<dbReference type="PANTHER" id="PTHR11675:SF134">
    <property type="entry name" value="N-ACETYLGALACTOSAMINYLTRANSFERASE 4-RELATED"/>
    <property type="match status" value="1"/>
</dbReference>
<keyword evidence="7" id="KW-0735">Signal-anchor</keyword>
<dbReference type="GO" id="GO:0006493">
    <property type="term" value="P:protein O-linked glycosylation"/>
    <property type="evidence" value="ECO:0007669"/>
    <property type="project" value="TreeGrafter"/>
</dbReference>
<evidence type="ECO:0000256" key="14">
    <source>
        <dbReference type="RuleBase" id="RU361242"/>
    </source>
</evidence>
<dbReference type="UniPathway" id="UPA00378"/>